<dbReference type="AlphaFoldDB" id="A0A2T9ZIR5"/>
<sequence length="208" mass="23040">MALNCVLLKKEDLSPVELPQENFLIHVKRASFSLESGNGYPGTSESYKCSDGAAYLSNKRLLFIDNKQAASLGPDSYGRLDVKLYSFSVPLNFLSEIKYAQPIFGTNYLSATAEPVPQGGIKNEGKLRLYFKEAGGFELYNILIKLKQRIYETGDFTPHEEPLPSYSPAQSRPNNPNPTTNLNLNQTSRDANANDPGLPPPYSPSQKM</sequence>
<feature type="region of interest" description="Disordered" evidence="1">
    <location>
        <begin position="156"/>
        <end position="208"/>
    </location>
</feature>
<dbReference type="InterPro" id="IPR044852">
    <property type="entry name" value="WBP2-like"/>
</dbReference>
<proteinExistence type="predicted"/>
<reference evidence="2 3" key="1">
    <citation type="journal article" date="2018" name="MBio">
        <title>Comparative Genomics Reveals the Core Gene Toolbox for the Fungus-Insect Symbiosis.</title>
        <authorList>
            <person name="Wang Y."/>
            <person name="Stata M."/>
            <person name="Wang W."/>
            <person name="Stajich J.E."/>
            <person name="White M.M."/>
            <person name="Moncalvo J.M."/>
        </authorList>
    </citation>
    <scope>NUCLEOTIDE SEQUENCE [LARGE SCALE GENOMIC DNA]</scope>
    <source>
        <strain evidence="2 3">SC-DP-2</strain>
    </source>
</reference>
<accession>A0A2T9ZIR5</accession>
<organism evidence="2 3">
    <name type="scientific">Smittium megazygosporum</name>
    <dbReference type="NCBI Taxonomy" id="133381"/>
    <lineage>
        <taxon>Eukaryota</taxon>
        <taxon>Fungi</taxon>
        <taxon>Fungi incertae sedis</taxon>
        <taxon>Zoopagomycota</taxon>
        <taxon>Kickxellomycotina</taxon>
        <taxon>Harpellomycetes</taxon>
        <taxon>Harpellales</taxon>
        <taxon>Legeriomycetaceae</taxon>
        <taxon>Smittium</taxon>
    </lineage>
</organism>
<evidence type="ECO:0008006" key="4">
    <source>
        <dbReference type="Google" id="ProtNLM"/>
    </source>
</evidence>
<dbReference type="Proteomes" id="UP000245609">
    <property type="component" value="Unassembled WGS sequence"/>
</dbReference>
<feature type="compositionally biased region" description="Low complexity" evidence="1">
    <location>
        <begin position="173"/>
        <end position="185"/>
    </location>
</feature>
<protein>
    <recommendedName>
        <fullName evidence="4">GRAM domain-containing protein</fullName>
    </recommendedName>
</protein>
<evidence type="ECO:0000256" key="1">
    <source>
        <dbReference type="SAM" id="MobiDB-lite"/>
    </source>
</evidence>
<dbReference type="PANTHER" id="PTHR31606:SF1">
    <property type="entry name" value="WW DOMAIN BINDING PROTEIN 2, ISOFORM E"/>
    <property type="match status" value="1"/>
</dbReference>
<feature type="compositionally biased region" description="Pro residues" evidence="1">
    <location>
        <begin position="197"/>
        <end position="208"/>
    </location>
</feature>
<gene>
    <name evidence="2" type="ORF">BB560_000987</name>
</gene>
<name>A0A2T9ZIR5_9FUNG</name>
<keyword evidence="3" id="KW-1185">Reference proteome</keyword>
<dbReference type="GO" id="GO:0005634">
    <property type="term" value="C:nucleus"/>
    <property type="evidence" value="ECO:0007669"/>
    <property type="project" value="TreeGrafter"/>
</dbReference>
<dbReference type="STRING" id="133381.A0A2T9ZIR5"/>
<dbReference type="CDD" id="cd13214">
    <property type="entry name" value="PH-GRAM_WBP2"/>
    <property type="match status" value="1"/>
</dbReference>
<dbReference type="SUPFAM" id="SSF50729">
    <property type="entry name" value="PH domain-like"/>
    <property type="match status" value="1"/>
</dbReference>
<evidence type="ECO:0000313" key="3">
    <source>
        <dbReference type="Proteomes" id="UP000245609"/>
    </source>
</evidence>
<evidence type="ECO:0000313" key="2">
    <source>
        <dbReference type="EMBL" id="PVV04513.1"/>
    </source>
</evidence>
<dbReference type="EMBL" id="MBFS01000114">
    <property type="protein sequence ID" value="PVV04513.1"/>
    <property type="molecule type" value="Genomic_DNA"/>
</dbReference>
<dbReference type="GO" id="GO:0003713">
    <property type="term" value="F:transcription coactivator activity"/>
    <property type="evidence" value="ECO:0007669"/>
    <property type="project" value="InterPro"/>
</dbReference>
<comment type="caution">
    <text evidence="2">The sequence shown here is derived from an EMBL/GenBank/DDBJ whole genome shotgun (WGS) entry which is preliminary data.</text>
</comment>
<dbReference type="OrthoDB" id="1259151at2759"/>
<dbReference type="PANTHER" id="PTHR31606">
    <property type="entry name" value="WW DOMAIN BINDING PROTEIN 2, ISOFORM E"/>
    <property type="match status" value="1"/>
</dbReference>
<dbReference type="GO" id="GO:0031490">
    <property type="term" value="F:chromatin DNA binding"/>
    <property type="evidence" value="ECO:0007669"/>
    <property type="project" value="TreeGrafter"/>
</dbReference>